<accession>A0A2P8CY05</accession>
<evidence type="ECO:0000313" key="1">
    <source>
        <dbReference type="EMBL" id="PSK89817.1"/>
    </source>
</evidence>
<evidence type="ECO:0000313" key="2">
    <source>
        <dbReference type="Proteomes" id="UP000240572"/>
    </source>
</evidence>
<dbReference type="AlphaFoldDB" id="A0A2P8CY05"/>
<dbReference type="RefSeq" id="WP_106524620.1">
    <property type="nucleotide sequence ID" value="NZ_PYGD01000010.1"/>
</dbReference>
<dbReference type="EMBL" id="PYGD01000010">
    <property type="protein sequence ID" value="PSK89817.1"/>
    <property type="molecule type" value="Genomic_DNA"/>
</dbReference>
<keyword evidence="2" id="KW-1185">Reference proteome</keyword>
<gene>
    <name evidence="1" type="ORF">B0I18_110118</name>
</gene>
<reference evidence="1 2" key="1">
    <citation type="submission" date="2018-03" db="EMBL/GenBank/DDBJ databases">
        <title>Genomic Encyclopedia of Type Strains, Phase III (KMG-III): the genomes of soil and plant-associated and newly described type strains.</title>
        <authorList>
            <person name="Whitman W."/>
        </authorList>
    </citation>
    <scope>NUCLEOTIDE SEQUENCE [LARGE SCALE GENOMIC DNA]</scope>
    <source>
        <strain evidence="1 2">CGMCC 1.12700</strain>
    </source>
</reference>
<protein>
    <submittedName>
        <fullName evidence="1">Uncharacterized protein</fullName>
    </submittedName>
</protein>
<sequence>MNNNTGLVAYIVNRLQQAQLRHEVEHFPSGAVMIDIWIGDRFYVVQLDGTRMGLSEVTGETSPFDVLPDQVFEDQDRFKAALEKIILPGTGL</sequence>
<organism evidence="1 2">
    <name type="scientific">Taibaiella chishuiensis</name>
    <dbReference type="NCBI Taxonomy" id="1434707"/>
    <lineage>
        <taxon>Bacteria</taxon>
        <taxon>Pseudomonadati</taxon>
        <taxon>Bacteroidota</taxon>
        <taxon>Chitinophagia</taxon>
        <taxon>Chitinophagales</taxon>
        <taxon>Chitinophagaceae</taxon>
        <taxon>Taibaiella</taxon>
    </lineage>
</organism>
<proteinExistence type="predicted"/>
<dbReference type="OrthoDB" id="714359at2"/>
<comment type="caution">
    <text evidence="1">The sequence shown here is derived from an EMBL/GenBank/DDBJ whole genome shotgun (WGS) entry which is preliminary data.</text>
</comment>
<dbReference type="Proteomes" id="UP000240572">
    <property type="component" value="Unassembled WGS sequence"/>
</dbReference>
<name>A0A2P8CY05_9BACT</name>